<dbReference type="Gene3D" id="2.40.128.490">
    <property type="entry name" value="Uncharacterised protein PF14869, DUF4488"/>
    <property type="match status" value="1"/>
</dbReference>
<dbReference type="EMBL" id="RJJR01000019">
    <property type="protein sequence ID" value="RNI33534.1"/>
    <property type="molecule type" value="Genomic_DNA"/>
</dbReference>
<dbReference type="Proteomes" id="UP000267223">
    <property type="component" value="Unassembled WGS sequence"/>
</dbReference>
<dbReference type="OrthoDB" id="706756at2"/>
<proteinExistence type="predicted"/>
<protein>
    <submittedName>
        <fullName evidence="1">Membrane or secreted protein</fullName>
    </submittedName>
</protein>
<evidence type="ECO:0000313" key="2">
    <source>
        <dbReference type="Proteomes" id="UP000267223"/>
    </source>
</evidence>
<name>A0A3M9N6V1_9BACT</name>
<dbReference type="RefSeq" id="WP_123122338.1">
    <property type="nucleotide sequence ID" value="NZ_RJJR01000019.1"/>
</dbReference>
<evidence type="ECO:0000313" key="1">
    <source>
        <dbReference type="EMBL" id="RNI33534.1"/>
    </source>
</evidence>
<organism evidence="1 2">
    <name type="scientific">Hanamia caeni</name>
    <dbReference type="NCBI Taxonomy" id="2294116"/>
    <lineage>
        <taxon>Bacteria</taxon>
        <taxon>Pseudomonadati</taxon>
        <taxon>Bacteroidota</taxon>
        <taxon>Chitinophagia</taxon>
        <taxon>Chitinophagales</taxon>
        <taxon>Chitinophagaceae</taxon>
        <taxon>Hanamia</taxon>
    </lineage>
</organism>
<reference evidence="1 2" key="1">
    <citation type="submission" date="2018-11" db="EMBL/GenBank/DDBJ databases">
        <title>Draft genome sequence of Ferruginibacter sp. BO-59.</title>
        <authorList>
            <person name="Im W.T."/>
        </authorList>
    </citation>
    <scope>NUCLEOTIDE SEQUENCE [LARGE SCALE GENOMIC DNA]</scope>
    <source>
        <strain evidence="1 2">BO-59</strain>
    </source>
</reference>
<accession>A0A3M9N6V1</accession>
<gene>
    <name evidence="1" type="ORF">EFY79_19025</name>
</gene>
<sequence length="233" mass="26309">MKNINFLFTAIFLLTGFISSSQKIEGAWQNTSDSKQTVLLYQDGYFTQSEYTPNRFLQTWGGPAKINDGRMNIFMEFNSADSNEVGKEKSVIVDVKDNKLSINENGSEKIYNRIDAGNAPLAGVWKISAREQEGKVVPIHQTGARKTLKMLSGNRFQWFAINPDTKQFSGTGGGTYTFTDGKYTENIEFFSRDNSRVGARLTFNGELKDSQWHHSGLSSKGDKIYEIWSRQKP</sequence>
<dbReference type="AlphaFoldDB" id="A0A3M9N6V1"/>
<keyword evidence="2" id="KW-1185">Reference proteome</keyword>
<comment type="caution">
    <text evidence="1">The sequence shown here is derived from an EMBL/GenBank/DDBJ whole genome shotgun (WGS) entry which is preliminary data.</text>
</comment>